<accession>A0A0S3SSQ7</accession>
<organism evidence="1 2">
    <name type="scientific">Vigna angularis var. angularis</name>
    <dbReference type="NCBI Taxonomy" id="157739"/>
    <lineage>
        <taxon>Eukaryota</taxon>
        <taxon>Viridiplantae</taxon>
        <taxon>Streptophyta</taxon>
        <taxon>Embryophyta</taxon>
        <taxon>Tracheophyta</taxon>
        <taxon>Spermatophyta</taxon>
        <taxon>Magnoliopsida</taxon>
        <taxon>eudicotyledons</taxon>
        <taxon>Gunneridae</taxon>
        <taxon>Pentapetalae</taxon>
        <taxon>rosids</taxon>
        <taxon>fabids</taxon>
        <taxon>Fabales</taxon>
        <taxon>Fabaceae</taxon>
        <taxon>Papilionoideae</taxon>
        <taxon>50 kb inversion clade</taxon>
        <taxon>NPAAA clade</taxon>
        <taxon>indigoferoid/millettioid clade</taxon>
        <taxon>Phaseoleae</taxon>
        <taxon>Vigna</taxon>
    </lineage>
</organism>
<protein>
    <submittedName>
        <fullName evidence="1">Uncharacterized protein</fullName>
    </submittedName>
</protein>
<proteinExistence type="predicted"/>
<sequence length="96" mass="11210">MFSYMRSLDVPKSKRWGPSLVFFFNLLPHTSSSFRKMVFNRGLPLKCVVRLLRLLRLSRKFAPTPNCCSLHAMDHDLLHPTYVFLPLNVLDMMLPT</sequence>
<reference evidence="1 2" key="1">
    <citation type="journal article" date="2015" name="Sci. Rep.">
        <title>The power of single molecule real-time sequencing technology in the de novo assembly of a eukaryotic genome.</title>
        <authorList>
            <person name="Sakai H."/>
            <person name="Naito K."/>
            <person name="Ogiso-Tanaka E."/>
            <person name="Takahashi Y."/>
            <person name="Iseki K."/>
            <person name="Muto C."/>
            <person name="Satou K."/>
            <person name="Teruya K."/>
            <person name="Shiroma A."/>
            <person name="Shimoji M."/>
            <person name="Hirano T."/>
            <person name="Itoh T."/>
            <person name="Kaga A."/>
            <person name="Tomooka N."/>
        </authorList>
    </citation>
    <scope>NUCLEOTIDE SEQUENCE [LARGE SCALE GENOMIC DNA]</scope>
    <source>
        <strain evidence="2">cv. Shumari</strain>
    </source>
</reference>
<dbReference type="Proteomes" id="UP000291084">
    <property type="component" value="Chromosome 8"/>
</dbReference>
<name>A0A0S3SSQ7_PHAAN</name>
<evidence type="ECO:0000313" key="2">
    <source>
        <dbReference type="Proteomes" id="UP000291084"/>
    </source>
</evidence>
<keyword evidence="2" id="KW-1185">Reference proteome</keyword>
<evidence type="ECO:0000313" key="1">
    <source>
        <dbReference type="EMBL" id="BAT95854.1"/>
    </source>
</evidence>
<dbReference type="EMBL" id="AP015041">
    <property type="protein sequence ID" value="BAT95854.1"/>
    <property type="molecule type" value="Genomic_DNA"/>
</dbReference>
<gene>
    <name evidence="1" type="primary">Vigan.08G267100</name>
    <name evidence="1" type="ORF">VIGAN_08267100</name>
</gene>
<dbReference type="AlphaFoldDB" id="A0A0S3SSQ7"/>